<accession>K5WRS0</accession>
<dbReference type="InParanoid" id="K5WRS0"/>
<proteinExistence type="predicted"/>
<keyword evidence="2" id="KW-1185">Reference proteome</keyword>
<protein>
    <recommendedName>
        <fullName evidence="3">F-box domain-containing protein</fullName>
    </recommendedName>
</protein>
<dbReference type="GeneID" id="18921038"/>
<name>K5WRS0_PHACS</name>
<dbReference type="KEGG" id="pco:PHACADRAFT_99025"/>
<dbReference type="EMBL" id="JH930474">
    <property type="protein sequence ID" value="EKM53087.1"/>
    <property type="molecule type" value="Genomic_DNA"/>
</dbReference>
<reference evidence="1 2" key="1">
    <citation type="journal article" date="2012" name="BMC Genomics">
        <title>Comparative genomics of the white-rot fungi, Phanerochaete carnosa and P. chrysosporium, to elucidate the genetic basis of the distinct wood types they colonize.</title>
        <authorList>
            <person name="Suzuki H."/>
            <person name="MacDonald J."/>
            <person name="Syed K."/>
            <person name="Salamov A."/>
            <person name="Hori C."/>
            <person name="Aerts A."/>
            <person name="Henrissat B."/>
            <person name="Wiebenga A."/>
            <person name="vanKuyk P.A."/>
            <person name="Barry K."/>
            <person name="Lindquist E."/>
            <person name="LaButti K."/>
            <person name="Lapidus A."/>
            <person name="Lucas S."/>
            <person name="Coutinho P."/>
            <person name="Gong Y."/>
            <person name="Samejima M."/>
            <person name="Mahadevan R."/>
            <person name="Abou-Zaid M."/>
            <person name="de Vries R.P."/>
            <person name="Igarashi K."/>
            <person name="Yadav J.S."/>
            <person name="Grigoriev I.V."/>
            <person name="Master E.R."/>
        </authorList>
    </citation>
    <scope>NUCLEOTIDE SEQUENCE [LARGE SCALE GENOMIC DNA]</scope>
    <source>
        <strain evidence="1 2">HHB-10118-sp</strain>
    </source>
</reference>
<dbReference type="AlphaFoldDB" id="K5WRS0"/>
<evidence type="ECO:0000313" key="2">
    <source>
        <dbReference type="Proteomes" id="UP000008370"/>
    </source>
</evidence>
<dbReference type="HOGENOM" id="CLU_597301_0_0_1"/>
<dbReference type="Proteomes" id="UP000008370">
    <property type="component" value="Unassembled WGS sequence"/>
</dbReference>
<gene>
    <name evidence="1" type="ORF">PHACADRAFT_99025</name>
</gene>
<dbReference type="SUPFAM" id="SSF69322">
    <property type="entry name" value="Tricorn protease domain 2"/>
    <property type="match status" value="1"/>
</dbReference>
<organism evidence="1 2">
    <name type="scientific">Phanerochaete carnosa (strain HHB-10118-sp)</name>
    <name type="common">White-rot fungus</name>
    <name type="synonym">Peniophora carnosa</name>
    <dbReference type="NCBI Taxonomy" id="650164"/>
    <lineage>
        <taxon>Eukaryota</taxon>
        <taxon>Fungi</taxon>
        <taxon>Dikarya</taxon>
        <taxon>Basidiomycota</taxon>
        <taxon>Agaricomycotina</taxon>
        <taxon>Agaricomycetes</taxon>
        <taxon>Polyporales</taxon>
        <taxon>Phanerochaetaceae</taxon>
        <taxon>Phanerochaete</taxon>
    </lineage>
</organism>
<sequence>MVDYTAFPVELWEKNLENVPAQNMVRFQSVSRFARNLVQNSAALQYRIEQYCMSTVDGPAFRNIALNEKVEIQKEWHRAWRVFGHASTVQTIECSGSPTTCLSVSLRPAYIKPSRRSYDNSLRFVRPPSKLRGVGLKVWTLENLPEFSSRRFAYDYDQDLLVIVPKSVDDRKVELLILSCTTGETHPLAKSRALLNTYTDAFQRGSERLLVHADMIAMLSYSHEGYNLWVWDWKRAELLMSMTVTTSNLRVKDFAFMDARHVLVLVQVASGDSRIMVFDCYAPQVSACSTDKSVLAVAAFDLPKQHVHRTAFHTARMRTRLCSKQTPFTSDTRFRWTPHSNIALISLDPYFKLCIYLIIPLHLLTTRFHDPSIESNTMRPVPWEEWGMHTLTLQTGCEPSSWSIVGGSRLCAHVPFLGHIYLREVREKAGLFDLTGADWAAMRAPFRATLVNYRCCLA</sequence>
<evidence type="ECO:0008006" key="3">
    <source>
        <dbReference type="Google" id="ProtNLM"/>
    </source>
</evidence>
<dbReference type="RefSeq" id="XP_007397790.1">
    <property type="nucleotide sequence ID" value="XM_007397728.1"/>
</dbReference>
<dbReference type="OrthoDB" id="2747824at2759"/>
<evidence type="ECO:0000313" key="1">
    <source>
        <dbReference type="EMBL" id="EKM53087.1"/>
    </source>
</evidence>